<accession>A0AA35T4P8</accession>
<keyword evidence="1" id="KW-0732">Signal</keyword>
<comment type="caution">
    <text evidence="2">The sequence shown here is derived from an EMBL/GenBank/DDBJ whole genome shotgun (WGS) entry which is preliminary data.</text>
</comment>
<name>A0AA35T4P8_GEOBA</name>
<evidence type="ECO:0000313" key="2">
    <source>
        <dbReference type="EMBL" id="CAI8041204.1"/>
    </source>
</evidence>
<dbReference type="Proteomes" id="UP001174909">
    <property type="component" value="Unassembled WGS sequence"/>
</dbReference>
<evidence type="ECO:0000313" key="3">
    <source>
        <dbReference type="Proteomes" id="UP001174909"/>
    </source>
</evidence>
<gene>
    <name evidence="2" type="ORF">GBAR_LOCUS22914</name>
</gene>
<proteinExistence type="predicted"/>
<feature type="non-terminal residue" evidence="2">
    <location>
        <position position="1"/>
    </location>
</feature>
<evidence type="ECO:0008006" key="4">
    <source>
        <dbReference type="Google" id="ProtNLM"/>
    </source>
</evidence>
<dbReference type="AlphaFoldDB" id="A0AA35T4P8"/>
<organism evidence="2 3">
    <name type="scientific">Geodia barretti</name>
    <name type="common">Barrett's horny sponge</name>
    <dbReference type="NCBI Taxonomy" id="519541"/>
    <lineage>
        <taxon>Eukaryota</taxon>
        <taxon>Metazoa</taxon>
        <taxon>Porifera</taxon>
        <taxon>Demospongiae</taxon>
        <taxon>Heteroscleromorpha</taxon>
        <taxon>Tetractinellida</taxon>
        <taxon>Astrophorina</taxon>
        <taxon>Geodiidae</taxon>
        <taxon>Geodia</taxon>
    </lineage>
</organism>
<reference evidence="2" key="1">
    <citation type="submission" date="2023-03" db="EMBL/GenBank/DDBJ databases">
        <authorList>
            <person name="Steffen K."/>
            <person name="Cardenas P."/>
        </authorList>
    </citation>
    <scope>NUCLEOTIDE SEQUENCE</scope>
</reference>
<keyword evidence="3" id="KW-1185">Reference proteome</keyword>
<protein>
    <recommendedName>
        <fullName evidence="4">Secreted protein</fullName>
    </recommendedName>
</protein>
<sequence>CICCALFRIIARFLCLRRVVVLPYDRNVPPLINRRTGWMDRQTKTLRCARVLKVNNTSGNTLNLWQQ</sequence>
<evidence type="ECO:0000256" key="1">
    <source>
        <dbReference type="SAM" id="SignalP"/>
    </source>
</evidence>
<feature type="chain" id="PRO_5041365741" description="Secreted protein" evidence="1">
    <location>
        <begin position="22"/>
        <end position="67"/>
    </location>
</feature>
<dbReference type="EMBL" id="CASHTH010003169">
    <property type="protein sequence ID" value="CAI8041204.1"/>
    <property type="molecule type" value="Genomic_DNA"/>
</dbReference>
<feature type="signal peptide" evidence="1">
    <location>
        <begin position="1"/>
        <end position="21"/>
    </location>
</feature>